<keyword evidence="5" id="KW-0472">Membrane</keyword>
<dbReference type="RefSeq" id="WP_145772311.1">
    <property type="nucleotide sequence ID" value="NZ_LR778301.1"/>
</dbReference>
<evidence type="ECO:0000259" key="6">
    <source>
        <dbReference type="PROSITE" id="PS50156"/>
    </source>
</evidence>
<evidence type="ECO:0000313" key="7">
    <source>
        <dbReference type="EMBL" id="CAB1368361.1"/>
    </source>
</evidence>
<sequence>MLGTKRLVPNLEGYLFRRRAIVLAGLLLFTVLMAFKAMELRISTHFDKQIPVGHEYSQVFFKYRNELFGTNRLMISLRARNGDIWNPTTLGKLHQITQSVLFLPGVDRRSVQSLWTPNILLHELTEEGFHAENVIGGNITPDNLDANKIEQIRDRVVRGGYQGSLVSRDGTATMVIADILDENIYLGQKLDYLDLSSRLETEIRQKYETHEHAVEIIGFAKQMGAIADGAGNVYLFFGLAFLLTALAVYGYCRSIRLTLLPLLCSLCSVLWQFGMLAMLGLGLDPLAILIPFLIFAIGVSHGVQQINAISSAVARGKNPSEAARESFSSLLLPGTLALFSALIGFVSLLPIPIPMIRELAISAAIGVGFKVVTNLVMLPLAASYLSFPPSHAVTLARIQARRSSKMRRIAWVADIHNAKWVLGTAILLLFFSVWQSLDRQVGALQGGVPELRAESRYNRDMESITNRFDMGMDVLTVVFETPTDGCTRFDVFDYLDQFTQHLSQVRGVISVTSLSTLTKTANALLNEGNPKMLALPRDSRALQAALGFLPESSGLLNRTCTMMATNLHLSDHRAETIQTVINTIKSFRKNYPPPDSRMQVLLASGNVGIMAAINEEIEAREFQMMVLVYTGISLLVLLAYRDWRAILVCCLPLTLATFLGYVFMKALGIGLTVATLPVMVLTTGIGVDYAFYLYNRLLIHLSQKLPMRQAVEESLNDVGMATLFTAITLSLGVSTWIFSPLKFQADMGALLTFMFMANMVLVITVMPAFVAILEKVSDRNGLPSATFAAR</sequence>
<dbReference type="SUPFAM" id="SSF82866">
    <property type="entry name" value="Multidrug efflux transporter AcrB transmembrane domain"/>
    <property type="match status" value="2"/>
</dbReference>
<evidence type="ECO:0000256" key="1">
    <source>
        <dbReference type="ARBA" id="ARBA00004651"/>
    </source>
</evidence>
<dbReference type="EMBL" id="LR778301">
    <property type="protein sequence ID" value="CAB1368361.1"/>
    <property type="molecule type" value="Genomic_DNA"/>
</dbReference>
<reference evidence="7 8" key="1">
    <citation type="submission" date="2020-03" db="EMBL/GenBank/DDBJ databases">
        <authorList>
            <consortium name="Genoscope - CEA"/>
            <person name="William W."/>
        </authorList>
    </citation>
    <scope>NUCLEOTIDE SEQUENCE [LARGE SCALE GENOMIC DNA]</scope>
    <source>
        <strain evidence="8">DSM 16959</strain>
    </source>
</reference>
<dbReference type="OrthoDB" id="9176717at2"/>
<dbReference type="AlphaFoldDB" id="A0A6S6XR03"/>
<keyword evidence="3" id="KW-0812">Transmembrane</keyword>
<comment type="subcellular location">
    <subcellularLocation>
        <location evidence="1">Cell membrane</location>
        <topology evidence="1">Multi-pass membrane protein</topology>
    </subcellularLocation>
</comment>
<dbReference type="KEGG" id="doe:DENOEST_1196"/>
<gene>
    <name evidence="7" type="ORF">DENOEST_1196</name>
</gene>
<evidence type="ECO:0000313" key="8">
    <source>
        <dbReference type="Proteomes" id="UP000515733"/>
    </source>
</evidence>
<dbReference type="Pfam" id="PF03176">
    <property type="entry name" value="MMPL"/>
    <property type="match status" value="2"/>
</dbReference>
<feature type="domain" description="SSD" evidence="6">
    <location>
        <begin position="655"/>
        <end position="772"/>
    </location>
</feature>
<dbReference type="InterPro" id="IPR050545">
    <property type="entry name" value="Mycobact_MmpL"/>
</dbReference>
<protein>
    <submittedName>
        <fullName evidence="7">RND transporter</fullName>
    </submittedName>
</protein>
<evidence type="ECO:0000256" key="4">
    <source>
        <dbReference type="ARBA" id="ARBA00022989"/>
    </source>
</evidence>
<dbReference type="PROSITE" id="PS50156">
    <property type="entry name" value="SSD"/>
    <property type="match status" value="2"/>
</dbReference>
<accession>A0A6S6XR03</accession>
<organism evidence="7 8">
    <name type="scientific">Denitratisoma oestradiolicum</name>
    <dbReference type="NCBI Taxonomy" id="311182"/>
    <lineage>
        <taxon>Bacteria</taxon>
        <taxon>Pseudomonadati</taxon>
        <taxon>Pseudomonadota</taxon>
        <taxon>Betaproteobacteria</taxon>
        <taxon>Nitrosomonadales</taxon>
        <taxon>Sterolibacteriaceae</taxon>
        <taxon>Denitratisoma</taxon>
    </lineage>
</organism>
<dbReference type="Gene3D" id="1.20.1640.10">
    <property type="entry name" value="Multidrug efflux transporter AcrB transmembrane domain"/>
    <property type="match status" value="2"/>
</dbReference>
<evidence type="ECO:0000256" key="5">
    <source>
        <dbReference type="ARBA" id="ARBA00023136"/>
    </source>
</evidence>
<keyword evidence="2" id="KW-1003">Cell membrane</keyword>
<keyword evidence="4" id="KW-1133">Transmembrane helix</keyword>
<evidence type="ECO:0000256" key="2">
    <source>
        <dbReference type="ARBA" id="ARBA00022475"/>
    </source>
</evidence>
<dbReference type="InterPro" id="IPR000731">
    <property type="entry name" value="SSD"/>
</dbReference>
<feature type="domain" description="SSD" evidence="6">
    <location>
        <begin position="257"/>
        <end position="384"/>
    </location>
</feature>
<dbReference type="GO" id="GO:0005886">
    <property type="term" value="C:plasma membrane"/>
    <property type="evidence" value="ECO:0007669"/>
    <property type="project" value="UniProtKB-SubCell"/>
</dbReference>
<evidence type="ECO:0000256" key="3">
    <source>
        <dbReference type="ARBA" id="ARBA00022692"/>
    </source>
</evidence>
<dbReference type="Proteomes" id="UP000515733">
    <property type="component" value="Chromosome"/>
</dbReference>
<proteinExistence type="predicted"/>
<dbReference type="InterPro" id="IPR004869">
    <property type="entry name" value="MMPL_dom"/>
</dbReference>
<name>A0A6S6XR03_9PROT</name>
<dbReference type="PANTHER" id="PTHR33406:SF10">
    <property type="entry name" value="SSD DOMAIN-CONTAINING PROTEIN"/>
    <property type="match status" value="1"/>
</dbReference>
<keyword evidence="8" id="KW-1185">Reference proteome</keyword>
<dbReference type="PANTHER" id="PTHR33406">
    <property type="entry name" value="MEMBRANE PROTEIN MJ1562-RELATED"/>
    <property type="match status" value="1"/>
</dbReference>